<dbReference type="RefSeq" id="WP_413278989.1">
    <property type="nucleotide sequence ID" value="NZ_JBHFNT010000161.1"/>
</dbReference>
<reference evidence="2 3" key="1">
    <citation type="submission" date="2024-09" db="EMBL/GenBank/DDBJ databases">
        <title>Floridaenema gen nov. (Aerosakkonemataceae, Aerosakkonematales ord. nov., Cyanobacteria) from benthic tropical and subtropical fresh waters, with the description of four new species.</title>
        <authorList>
            <person name="Moretto J.A."/>
            <person name="Berthold D.E."/>
            <person name="Lefler F.W."/>
            <person name="Huang I.-S."/>
            <person name="Laughinghouse H. IV."/>
        </authorList>
    </citation>
    <scope>NUCLEOTIDE SEQUENCE [LARGE SCALE GENOMIC DNA]</scope>
    <source>
        <strain evidence="2 3">BLCC-F167</strain>
    </source>
</reference>
<comment type="caution">
    <text evidence="2">The sequence shown here is derived from an EMBL/GenBank/DDBJ whole genome shotgun (WGS) entry which is preliminary data.</text>
</comment>
<dbReference type="Pfam" id="PF00656">
    <property type="entry name" value="Peptidase_C14"/>
    <property type="match status" value="1"/>
</dbReference>
<dbReference type="Proteomes" id="UP001576780">
    <property type="component" value="Unassembled WGS sequence"/>
</dbReference>
<name>A0ABV4WPP5_9CYAN</name>
<evidence type="ECO:0000313" key="3">
    <source>
        <dbReference type="Proteomes" id="UP001576780"/>
    </source>
</evidence>
<dbReference type="Gene3D" id="3.40.50.1460">
    <property type="match status" value="1"/>
</dbReference>
<organism evidence="2 3">
    <name type="scientific">Floridaenema evergladense BLCC-F167</name>
    <dbReference type="NCBI Taxonomy" id="3153639"/>
    <lineage>
        <taxon>Bacteria</taxon>
        <taxon>Bacillati</taxon>
        <taxon>Cyanobacteriota</taxon>
        <taxon>Cyanophyceae</taxon>
        <taxon>Oscillatoriophycideae</taxon>
        <taxon>Aerosakkonematales</taxon>
        <taxon>Aerosakkonemataceae</taxon>
        <taxon>Floridanema</taxon>
        <taxon>Floridanema evergladense</taxon>
    </lineage>
</organism>
<dbReference type="InterPro" id="IPR050452">
    <property type="entry name" value="Metacaspase"/>
</dbReference>
<protein>
    <submittedName>
        <fullName evidence="2">Caspase family protein</fullName>
    </submittedName>
</protein>
<dbReference type="PANTHER" id="PTHR48104">
    <property type="entry name" value="METACASPASE-4"/>
    <property type="match status" value="1"/>
</dbReference>
<dbReference type="PANTHER" id="PTHR48104:SF30">
    <property type="entry name" value="METACASPASE-1"/>
    <property type="match status" value="1"/>
</dbReference>
<feature type="domain" description="Peptidase C14 caspase" evidence="1">
    <location>
        <begin position="12"/>
        <end position="298"/>
    </location>
</feature>
<gene>
    <name evidence="2" type="ORF">ACE1CA_18935</name>
</gene>
<sequence>MTDQISQTPNLYALLIGIDSYMPNRLPDGSLYKSLGGCVRDINNVEAFLIDERKVPKERIWKLTASISDLNEPSQPLESPEKLPTRQNMIDAFRKLKKEAPKGSQVYIHYSGHGGRAKTVFPSIKGDDGIDEGLVPTDIGTSEGQYLRDLDLKQLLKELVDKGLIVTVVLDCCHSGGATRGDVEIRGGEGIDDKPLKPGQELVAPVEMLAETWRSVTEETPRGLKPSGLRAARDYVLLAACRENEYAYEYAFNRETKERNGALTYWLLDTLRQQNPGQTYKDLFERINAKIHSQFPQQTPISMGEVNRIIFGDGFAETVYAVPVLKVEKDAETGEMQAKLGVGHVNGIAKGAEFAIYPRGITDLKNKENRTALATIIQRGATESLCLLQPIEGKEHKIEEGDQAVLVTPSINLVRKVSLFKQEEATEEELAQFAKTNELPPNKLLPEIFKDQEKDLETIKTAFPENSKGWVELSEEKVTKDDDEGVAYQVAVNNKGEYEICDRAGHPYKNISPIKISDIDAAVTVVKRLVHLAKYHATAELDNRDKSSPLADKLVLSWLGTSSIYGEGDEIPPKSQLDEFPDPNNPIVKVGEYVFLSIHNTSSQDLNVTVLDLASDWSIHQLHPDLGQNFVTIAAGKKETVPIPATSVGEDNVKAFATVDQANFRWLELPSLDEEIKPKGISRSGNPLDTLLEAIDKEQPPTRKLGVAASPSREWTTKQINLTVTK</sequence>
<dbReference type="EMBL" id="JBHFNT010000161">
    <property type="protein sequence ID" value="MFB2836613.1"/>
    <property type="molecule type" value="Genomic_DNA"/>
</dbReference>
<accession>A0ABV4WPP5</accession>
<evidence type="ECO:0000313" key="2">
    <source>
        <dbReference type="EMBL" id="MFB2836613.1"/>
    </source>
</evidence>
<keyword evidence="3" id="KW-1185">Reference proteome</keyword>
<evidence type="ECO:0000259" key="1">
    <source>
        <dbReference type="Pfam" id="PF00656"/>
    </source>
</evidence>
<proteinExistence type="predicted"/>
<dbReference type="InterPro" id="IPR011600">
    <property type="entry name" value="Pept_C14_caspase"/>
</dbReference>